<dbReference type="EMBL" id="CABVLU010000001">
    <property type="protein sequence ID" value="VVT47057.1"/>
    <property type="molecule type" value="Genomic_DNA"/>
</dbReference>
<evidence type="ECO:0000256" key="1">
    <source>
        <dbReference type="SAM" id="MobiDB-lite"/>
    </source>
</evidence>
<dbReference type="AlphaFoldDB" id="A0A5E8B660"/>
<dbReference type="RefSeq" id="XP_031852134.1">
    <property type="nucleotide sequence ID" value="XM_031996243.1"/>
</dbReference>
<feature type="region of interest" description="Disordered" evidence="1">
    <location>
        <begin position="178"/>
        <end position="199"/>
    </location>
</feature>
<gene>
    <name evidence="2" type="ORF">SAPINGB_P001522</name>
</gene>
<evidence type="ECO:0000313" key="3">
    <source>
        <dbReference type="Proteomes" id="UP000398389"/>
    </source>
</evidence>
<keyword evidence="3" id="KW-1185">Reference proteome</keyword>
<proteinExistence type="predicted"/>
<sequence>MTIADLYPELSRPGSQAKRVEAEKIPIYPIFDGKGRQVTDACLQLEVSKIGVRNKDEWSNASDSDSIDTNSFNNSTLLTMSTISNYTESTDSSFNKKLGNGIPNKQKCEEIKLTRYRGAADPQSIASRIASAVAHDQYPVSNSRTFAGIGKSQQGTRMALNGYVCSFQKTTNILTKSKTSAPEPTKACSGFKFPPPPKRAAPQNKLNNLSAYSCKVLQLKSQYVFRAGMNEEISSKGLKWMGTHAHKNASVGDYFKLGDLTDKSTKGLGDMSYDMETVYARLEKERELREELDEAFSLAIKQAIMKKSTSAKKSQKKGGLLGVFAIPKSKNMAEAPLLKTKSHEDRLFSFLKDKFSQVHVFKKTGSGRFYLMSNGDFVSLQRVIVDEQEELLRAGICAAIEEVGLAAVLALPYHSLTSVERRVFGGIVAMARVYGMNALQTIIDSDQQRIAQIYRNEVKRYGIMHILEGTQPSKTSDRAKLAILGETETK</sequence>
<reference evidence="2 3" key="1">
    <citation type="submission" date="2019-09" db="EMBL/GenBank/DDBJ databases">
        <authorList>
            <person name="Brejova B."/>
        </authorList>
    </citation>
    <scope>NUCLEOTIDE SEQUENCE [LARGE SCALE GENOMIC DNA]</scope>
</reference>
<dbReference type="GeneID" id="43580343"/>
<protein>
    <submittedName>
        <fullName evidence="2">Uncharacterized protein</fullName>
    </submittedName>
</protein>
<evidence type="ECO:0000313" key="2">
    <source>
        <dbReference type="EMBL" id="VVT47057.1"/>
    </source>
</evidence>
<dbReference type="Proteomes" id="UP000398389">
    <property type="component" value="Unassembled WGS sequence"/>
</dbReference>
<organism evidence="2 3">
    <name type="scientific">Magnusiomyces paraingens</name>
    <dbReference type="NCBI Taxonomy" id="2606893"/>
    <lineage>
        <taxon>Eukaryota</taxon>
        <taxon>Fungi</taxon>
        <taxon>Dikarya</taxon>
        <taxon>Ascomycota</taxon>
        <taxon>Saccharomycotina</taxon>
        <taxon>Dipodascomycetes</taxon>
        <taxon>Dipodascales</taxon>
        <taxon>Dipodascaceae</taxon>
        <taxon>Magnusiomyces</taxon>
    </lineage>
</organism>
<accession>A0A5E8B660</accession>
<name>A0A5E8B660_9ASCO</name>